<evidence type="ECO:0000256" key="1">
    <source>
        <dbReference type="SAM" id="MobiDB-lite"/>
    </source>
</evidence>
<feature type="compositionally biased region" description="Low complexity" evidence="1">
    <location>
        <begin position="99"/>
        <end position="111"/>
    </location>
</feature>
<comment type="caution">
    <text evidence="2">The sequence shown here is derived from an EMBL/GenBank/DDBJ whole genome shotgun (WGS) entry which is preliminary data.</text>
</comment>
<reference evidence="2" key="1">
    <citation type="submission" date="2023-09" db="EMBL/GenBank/DDBJ databases">
        <title>Paucibacter sp. APW11 Genome sequencing and assembly.</title>
        <authorList>
            <person name="Kim I."/>
        </authorList>
    </citation>
    <scope>NUCLEOTIDE SEQUENCE</scope>
    <source>
        <strain evidence="2">APW11</strain>
    </source>
</reference>
<dbReference type="Proteomes" id="UP001246372">
    <property type="component" value="Unassembled WGS sequence"/>
</dbReference>
<keyword evidence="3" id="KW-1185">Reference proteome</keyword>
<feature type="region of interest" description="Disordered" evidence="1">
    <location>
        <begin position="99"/>
        <end position="121"/>
    </location>
</feature>
<sequence length="425" mass="46162">MAAAVLACWAMLRPAPLTEAPALDPEAALRQQPPGAGIRSGAPGPWELAEQASAARLRVEQGLNEASPLLDGPAAEALDARWCGQGHWQFERELQPIDPAAASSSPTSDAPHGSDAEPGWGRRITALRTAIALRWAEQLRLRPEPLAQALAELLVVRSDAPVAQRERAAQALLQLSLSAADPAALAVALQLPCLGPAGCQQLDGGRWASIEPGNLHAWLWRVRSVNGRWAGDDWRAQLAGLAQARYVRSYAQHSLIQLLQLPQTPQPGLRQQIELELMQALFFTWTSPSYAPLMNACQGRSEAAVRAACEQAAEQLWASDNMLEQGMALGLVRRMAGLERARPWPARAEQLEAMRQWSGEVSALQAEASQSCTQQPAARAQLHALAQRGEAGVLHEQMRERGIDQAAWAARFRQQQRRGLLDPPV</sequence>
<accession>A0ABU3P779</accession>
<protein>
    <submittedName>
        <fullName evidence="2">Uncharacterized protein</fullName>
    </submittedName>
</protein>
<name>A0ABU3P779_9BURK</name>
<proteinExistence type="predicted"/>
<evidence type="ECO:0000313" key="3">
    <source>
        <dbReference type="Proteomes" id="UP001246372"/>
    </source>
</evidence>
<evidence type="ECO:0000313" key="2">
    <source>
        <dbReference type="EMBL" id="MDT8998419.1"/>
    </source>
</evidence>
<dbReference type="EMBL" id="JAVXZY010000001">
    <property type="protein sequence ID" value="MDT8998419.1"/>
    <property type="molecule type" value="Genomic_DNA"/>
</dbReference>
<dbReference type="RefSeq" id="WP_315648749.1">
    <property type="nucleotide sequence ID" value="NZ_JAVXZY010000001.1"/>
</dbReference>
<organism evidence="2 3">
    <name type="scientific">Roseateles aquae</name>
    <dbReference type="NCBI Taxonomy" id="3077235"/>
    <lineage>
        <taxon>Bacteria</taxon>
        <taxon>Pseudomonadati</taxon>
        <taxon>Pseudomonadota</taxon>
        <taxon>Betaproteobacteria</taxon>
        <taxon>Burkholderiales</taxon>
        <taxon>Sphaerotilaceae</taxon>
        <taxon>Roseateles</taxon>
    </lineage>
</organism>
<gene>
    <name evidence="2" type="ORF">RQP53_03920</name>
</gene>